<dbReference type="Gene3D" id="3.10.129.10">
    <property type="entry name" value="Hotdog Thioesterase"/>
    <property type="match status" value="1"/>
</dbReference>
<name>A0ABR1LP87_9PEZI</name>
<evidence type="ECO:0000313" key="4">
    <source>
        <dbReference type="Proteomes" id="UP001365128"/>
    </source>
</evidence>
<comment type="caution">
    <text evidence="3">The sequence shown here is derived from an EMBL/GenBank/DDBJ whole genome shotgun (WGS) entry which is preliminary data.</text>
</comment>
<reference evidence="3 4" key="1">
    <citation type="submission" date="2024-04" db="EMBL/GenBank/DDBJ databases">
        <title>Phyllosticta paracitricarpa is synonymous to the EU quarantine fungus P. citricarpa based on phylogenomic analyses.</title>
        <authorList>
            <consortium name="Lawrence Berkeley National Laboratory"/>
            <person name="Van Ingen-Buijs V.A."/>
            <person name="Van Westerhoven A.C."/>
            <person name="Haridas S."/>
            <person name="Skiadas P."/>
            <person name="Martin F."/>
            <person name="Groenewald J.Z."/>
            <person name="Crous P.W."/>
            <person name="Seidl M.F."/>
        </authorList>
    </citation>
    <scope>NUCLEOTIDE SEQUENCE [LARGE SCALE GENOMIC DNA]</scope>
    <source>
        <strain evidence="3 4">CBS 122670</strain>
    </source>
</reference>
<feature type="domain" description="Thioesterase" evidence="2">
    <location>
        <begin position="72"/>
        <end position="155"/>
    </location>
</feature>
<dbReference type="InterPro" id="IPR006683">
    <property type="entry name" value="Thioestr_dom"/>
</dbReference>
<gene>
    <name evidence="3" type="ORF">IWX46DRAFT_583789</name>
</gene>
<evidence type="ECO:0000259" key="2">
    <source>
        <dbReference type="Pfam" id="PF03061"/>
    </source>
</evidence>
<dbReference type="CDD" id="cd03443">
    <property type="entry name" value="PaaI_thioesterase"/>
    <property type="match status" value="1"/>
</dbReference>
<keyword evidence="4" id="KW-1185">Reference proteome</keyword>
<dbReference type="Pfam" id="PF03061">
    <property type="entry name" value="4HBT"/>
    <property type="match status" value="1"/>
</dbReference>
<dbReference type="EMBL" id="JBBPDW010000036">
    <property type="protein sequence ID" value="KAK7536523.1"/>
    <property type="molecule type" value="Genomic_DNA"/>
</dbReference>
<dbReference type="InterPro" id="IPR039298">
    <property type="entry name" value="ACOT13"/>
</dbReference>
<dbReference type="SUPFAM" id="SSF54637">
    <property type="entry name" value="Thioesterase/thiol ester dehydrase-isomerase"/>
    <property type="match status" value="1"/>
</dbReference>
<proteinExistence type="inferred from homology"/>
<comment type="similarity">
    <text evidence="1">Belongs to the thioesterase PaaI family.</text>
</comment>
<protein>
    <submittedName>
        <fullName evidence="3">Thioesterase family protein-like protein</fullName>
    </submittedName>
</protein>
<organism evidence="3 4">
    <name type="scientific">Phyllosticta citricarpa</name>
    <dbReference type="NCBI Taxonomy" id="55181"/>
    <lineage>
        <taxon>Eukaryota</taxon>
        <taxon>Fungi</taxon>
        <taxon>Dikarya</taxon>
        <taxon>Ascomycota</taxon>
        <taxon>Pezizomycotina</taxon>
        <taxon>Dothideomycetes</taxon>
        <taxon>Dothideomycetes incertae sedis</taxon>
        <taxon>Botryosphaeriales</taxon>
        <taxon>Phyllostictaceae</taxon>
        <taxon>Phyllosticta</taxon>
    </lineage>
</organism>
<dbReference type="InterPro" id="IPR029069">
    <property type="entry name" value="HotDog_dom_sf"/>
</dbReference>
<dbReference type="Proteomes" id="UP001365128">
    <property type="component" value="Unassembled WGS sequence"/>
</dbReference>
<accession>A0ABR1LP87</accession>
<evidence type="ECO:0000256" key="1">
    <source>
        <dbReference type="ARBA" id="ARBA00008324"/>
    </source>
</evidence>
<dbReference type="PANTHER" id="PTHR21660">
    <property type="entry name" value="THIOESTERASE SUPERFAMILY MEMBER-RELATED"/>
    <property type="match status" value="1"/>
</dbReference>
<dbReference type="PANTHER" id="PTHR21660:SF9">
    <property type="entry name" value="THIOESTERASE DOMAIN-CONTAINING PROTEIN"/>
    <property type="match status" value="1"/>
</dbReference>
<sequence length="200" mass="22446">MADKSEARAKAMRAIQQGLFDRYELIVAQRPADHVDFDRLVMSKLRLVDAALDGFSQYELTVSKEFSNLNDVMHGGAYGVVFDMATTSALNPLARPDFYFSYNLSFMGGVTRVLNISYLRGVPIGTVVLLSSKVIQIGKKMAMIKGEMTSLDGKTIYATAEHHKVNALPNPQHLEYRVPWDDEVEAEIQRQDKRETATKL</sequence>
<evidence type="ECO:0000313" key="3">
    <source>
        <dbReference type="EMBL" id="KAK7536523.1"/>
    </source>
</evidence>